<evidence type="ECO:0000259" key="6">
    <source>
        <dbReference type="PROSITE" id="PS00624"/>
    </source>
</evidence>
<proteinExistence type="inferred from homology"/>
<dbReference type="PANTHER" id="PTHR11552">
    <property type="entry name" value="GLUCOSE-METHANOL-CHOLINE GMC OXIDOREDUCTASE"/>
    <property type="match status" value="1"/>
</dbReference>
<comment type="cofactor">
    <cofactor evidence="1">
        <name>FAD</name>
        <dbReference type="ChEBI" id="CHEBI:57692"/>
    </cofactor>
</comment>
<keyword evidence="8" id="KW-1185">Reference proteome</keyword>
<dbReference type="PANTHER" id="PTHR11552:SF201">
    <property type="entry name" value="GLUCOSE-METHANOL-CHOLINE OXIDOREDUCTASE N-TERMINAL DOMAIN-CONTAINING PROTEIN"/>
    <property type="match status" value="1"/>
</dbReference>
<reference evidence="7 8" key="1">
    <citation type="submission" date="2016-03" db="EMBL/GenBank/DDBJ databases">
        <title>Choanephora cucurbitarum.</title>
        <authorList>
            <person name="Min B."/>
            <person name="Park H."/>
            <person name="Park J.-H."/>
            <person name="Shin H.-D."/>
            <person name="Choi I.-G."/>
        </authorList>
    </citation>
    <scope>NUCLEOTIDE SEQUENCE [LARGE SCALE GENOMIC DNA]</scope>
    <source>
        <strain evidence="7 8">KUS-F28377</strain>
    </source>
</reference>
<evidence type="ECO:0000256" key="1">
    <source>
        <dbReference type="ARBA" id="ARBA00001974"/>
    </source>
</evidence>
<dbReference type="Proteomes" id="UP000093000">
    <property type="component" value="Unassembled WGS sequence"/>
</dbReference>
<sequence>DTVRRTDAYAGYIAPFGSRNNLFVLSNHTVSRVEFKKQKSGSLTATGVEWYPTGSKDKKQTLKARMEVILSAGAIGSPKLLEVSGIGNKDILAAAGVKPLINLPGVGSNLQDHVHGVVVSTTNITGYTTDSVFNNDNLAEEMKKEYVNNKTGVWTTTPNNLGYPSPNQLFNGTAVLSGKNFAKKIRDYSTEYAKYYTSTNATNAKLIKKQYEIVADRYESNYLSPIEVNLTPGYGGTGNGDIKHNKYQTVNHVLIAPLSRGHTHINSTDIEEPVIINPQYYTHPLDLELHTASFKLARKIISAPSGLGQLNSGEVEPGMNVTSDEDIKTWLAGNVRSDWHPVGTCAMLPEDLGGVVNAKLRVYGTSNLRVVDASIIPLEVSSHLMQPTYGIAEKAADIIKADRK</sequence>
<dbReference type="GO" id="GO:0016614">
    <property type="term" value="F:oxidoreductase activity, acting on CH-OH group of donors"/>
    <property type="evidence" value="ECO:0007669"/>
    <property type="project" value="InterPro"/>
</dbReference>
<evidence type="ECO:0000313" key="7">
    <source>
        <dbReference type="EMBL" id="OBZ80856.1"/>
    </source>
</evidence>
<dbReference type="OrthoDB" id="269227at2759"/>
<gene>
    <name evidence="7" type="primary">GOX</name>
    <name evidence="7" type="ORF">A0J61_11095</name>
</gene>
<dbReference type="GO" id="GO:0050660">
    <property type="term" value="F:flavin adenine dinucleotide binding"/>
    <property type="evidence" value="ECO:0007669"/>
    <property type="project" value="InterPro"/>
</dbReference>
<dbReference type="InterPro" id="IPR000172">
    <property type="entry name" value="GMC_OxRdtase_N"/>
</dbReference>
<keyword evidence="3" id="KW-0285">Flavoprotein</keyword>
<comment type="caution">
    <text evidence="7">The sequence shown here is derived from an EMBL/GenBank/DDBJ whole genome shotgun (WGS) entry which is preliminary data.</text>
</comment>
<accession>A0A1C7MWM3</accession>
<dbReference type="Pfam" id="PF00732">
    <property type="entry name" value="GMC_oxred_N"/>
    <property type="match status" value="1"/>
</dbReference>
<dbReference type="Gene3D" id="3.50.50.60">
    <property type="entry name" value="FAD/NAD(P)-binding domain"/>
    <property type="match status" value="1"/>
</dbReference>
<feature type="non-terminal residue" evidence="7">
    <location>
        <position position="1"/>
    </location>
</feature>
<feature type="domain" description="Glucose-methanol-choline oxidoreductase N-terminal" evidence="6">
    <location>
        <begin position="73"/>
        <end position="87"/>
    </location>
</feature>
<dbReference type="STRING" id="101091.A0A1C7MWM3"/>
<dbReference type="PROSITE" id="PS00624">
    <property type="entry name" value="GMC_OXRED_2"/>
    <property type="match status" value="1"/>
</dbReference>
<evidence type="ECO:0000313" key="8">
    <source>
        <dbReference type="Proteomes" id="UP000093000"/>
    </source>
</evidence>
<name>A0A1C7MWM3_9FUNG</name>
<dbReference type="SUPFAM" id="SSF51905">
    <property type="entry name" value="FAD/NAD(P)-binding domain"/>
    <property type="match status" value="1"/>
</dbReference>
<protein>
    <submittedName>
        <fullName evidence="7">Glucose oxidase</fullName>
    </submittedName>
</protein>
<dbReference type="SUPFAM" id="SSF54373">
    <property type="entry name" value="FAD-linked reductases, C-terminal domain"/>
    <property type="match status" value="1"/>
</dbReference>
<dbReference type="InterPro" id="IPR012132">
    <property type="entry name" value="GMC_OxRdtase"/>
</dbReference>
<dbReference type="AlphaFoldDB" id="A0A1C7MWM3"/>
<dbReference type="InterPro" id="IPR007867">
    <property type="entry name" value="GMC_OxRtase_C"/>
</dbReference>
<evidence type="ECO:0000256" key="3">
    <source>
        <dbReference type="ARBA" id="ARBA00022630"/>
    </source>
</evidence>
<evidence type="ECO:0000256" key="2">
    <source>
        <dbReference type="ARBA" id="ARBA00010790"/>
    </source>
</evidence>
<dbReference type="Pfam" id="PF05199">
    <property type="entry name" value="GMC_oxred_C"/>
    <property type="match status" value="1"/>
</dbReference>
<comment type="similarity">
    <text evidence="2">Belongs to the GMC oxidoreductase family.</text>
</comment>
<dbReference type="EMBL" id="LUGH01001669">
    <property type="protein sequence ID" value="OBZ80856.1"/>
    <property type="molecule type" value="Genomic_DNA"/>
</dbReference>
<dbReference type="InParanoid" id="A0A1C7MWM3"/>
<dbReference type="InterPro" id="IPR036188">
    <property type="entry name" value="FAD/NAD-bd_sf"/>
</dbReference>
<evidence type="ECO:0000256" key="4">
    <source>
        <dbReference type="ARBA" id="ARBA00022827"/>
    </source>
</evidence>
<evidence type="ECO:0000256" key="5">
    <source>
        <dbReference type="ARBA" id="ARBA00023002"/>
    </source>
</evidence>
<keyword evidence="5" id="KW-0560">Oxidoreductase</keyword>
<dbReference type="Gene3D" id="3.30.560.10">
    <property type="entry name" value="Glucose Oxidase, domain 3"/>
    <property type="match status" value="1"/>
</dbReference>
<keyword evidence="4" id="KW-0274">FAD</keyword>
<organism evidence="7 8">
    <name type="scientific">Choanephora cucurbitarum</name>
    <dbReference type="NCBI Taxonomy" id="101091"/>
    <lineage>
        <taxon>Eukaryota</taxon>
        <taxon>Fungi</taxon>
        <taxon>Fungi incertae sedis</taxon>
        <taxon>Mucoromycota</taxon>
        <taxon>Mucoromycotina</taxon>
        <taxon>Mucoromycetes</taxon>
        <taxon>Mucorales</taxon>
        <taxon>Mucorineae</taxon>
        <taxon>Choanephoraceae</taxon>
        <taxon>Choanephoroideae</taxon>
        <taxon>Choanephora</taxon>
    </lineage>
</organism>